<keyword evidence="7 9" id="KW-0472">Membrane</keyword>
<comment type="subcellular location">
    <subcellularLocation>
        <location evidence="9">Cell membrane</location>
        <topology evidence="9">Multi-pass membrane protein</topology>
    </subcellularLocation>
    <subcellularLocation>
        <location evidence="1">Membrane</location>
        <topology evidence="1">Multi-pass membrane protein</topology>
    </subcellularLocation>
</comment>
<keyword evidence="6 9" id="KW-0406">Ion transport</keyword>
<dbReference type="EMBL" id="CP045529">
    <property type="protein sequence ID" value="QFU99353.1"/>
    <property type="molecule type" value="Genomic_DNA"/>
</dbReference>
<comment type="subunit">
    <text evidence="9">Homopentamer.</text>
</comment>
<keyword evidence="4 9" id="KW-0812">Transmembrane</keyword>
<evidence type="ECO:0000256" key="1">
    <source>
        <dbReference type="ARBA" id="ARBA00004141"/>
    </source>
</evidence>
<keyword evidence="8 9" id="KW-0407">Ion channel</keyword>
<evidence type="ECO:0000256" key="3">
    <source>
        <dbReference type="ARBA" id="ARBA00022475"/>
    </source>
</evidence>
<sequence length="157" mass="17141">MRNVFSGFRDFILRGNVVELAVAVVIGAAFTAVVNAVVQWFINPIIGAIFGKPNFDDIWDITLRHGAKADGSEDSVISVGHLLTAVVNFVLIAAAIYFLIVLPMNKINERRNRNKPAEETPVADDVQLLTEIRDLLAQQQRPGQHPGQTSGQPTPGQ</sequence>
<dbReference type="Pfam" id="PF01741">
    <property type="entry name" value="MscL"/>
    <property type="match status" value="1"/>
</dbReference>
<keyword evidence="2 9" id="KW-0813">Transport</keyword>
<gene>
    <name evidence="9" type="primary">mscL</name>
    <name evidence="11" type="ORF">KDY119_02882</name>
</gene>
<evidence type="ECO:0000313" key="11">
    <source>
        <dbReference type="EMBL" id="QFU99353.1"/>
    </source>
</evidence>
<dbReference type="PRINTS" id="PR01264">
    <property type="entry name" value="MECHCHANNEL"/>
</dbReference>
<evidence type="ECO:0000256" key="8">
    <source>
        <dbReference type="ARBA" id="ARBA00023303"/>
    </source>
</evidence>
<dbReference type="GO" id="GO:0005886">
    <property type="term" value="C:plasma membrane"/>
    <property type="evidence" value="ECO:0007669"/>
    <property type="project" value="UniProtKB-SubCell"/>
</dbReference>
<dbReference type="OrthoDB" id="9810350at2"/>
<dbReference type="NCBIfam" id="TIGR00220">
    <property type="entry name" value="mscL"/>
    <property type="match status" value="1"/>
</dbReference>
<feature type="transmembrane region" description="Helical" evidence="9">
    <location>
        <begin position="20"/>
        <end position="42"/>
    </location>
</feature>
<organism evidence="11 12">
    <name type="scientific">Luteimicrobium xylanilyticum</name>
    <dbReference type="NCBI Taxonomy" id="1133546"/>
    <lineage>
        <taxon>Bacteria</taxon>
        <taxon>Bacillati</taxon>
        <taxon>Actinomycetota</taxon>
        <taxon>Actinomycetes</taxon>
        <taxon>Micrococcales</taxon>
        <taxon>Luteimicrobium</taxon>
    </lineage>
</organism>
<feature type="region of interest" description="Disordered" evidence="10">
    <location>
        <begin position="137"/>
        <end position="157"/>
    </location>
</feature>
<evidence type="ECO:0000313" key="12">
    <source>
        <dbReference type="Proteomes" id="UP000326702"/>
    </source>
</evidence>
<dbReference type="PANTHER" id="PTHR30266:SF2">
    <property type="entry name" value="LARGE-CONDUCTANCE MECHANOSENSITIVE CHANNEL"/>
    <property type="match status" value="1"/>
</dbReference>
<feature type="transmembrane region" description="Helical" evidence="9">
    <location>
        <begin position="82"/>
        <end position="102"/>
    </location>
</feature>
<evidence type="ECO:0000256" key="10">
    <source>
        <dbReference type="SAM" id="MobiDB-lite"/>
    </source>
</evidence>
<comment type="similarity">
    <text evidence="9">Belongs to the MscL family.</text>
</comment>
<dbReference type="HAMAP" id="MF_00115">
    <property type="entry name" value="MscL"/>
    <property type="match status" value="1"/>
</dbReference>
<keyword evidence="3 9" id="KW-1003">Cell membrane</keyword>
<comment type="function">
    <text evidence="9">Channel that opens in response to stretch forces in the membrane lipid bilayer. May participate in the regulation of osmotic pressure changes within the cell.</text>
</comment>
<accession>A0A5P9QD12</accession>
<dbReference type="InterPro" id="IPR001185">
    <property type="entry name" value="MS_channel"/>
</dbReference>
<dbReference type="InterPro" id="IPR036019">
    <property type="entry name" value="MscL_channel"/>
</dbReference>
<dbReference type="RefSeq" id="WP_036947200.1">
    <property type="nucleotide sequence ID" value="NZ_BAABIH010000008.1"/>
</dbReference>
<evidence type="ECO:0000256" key="9">
    <source>
        <dbReference type="HAMAP-Rule" id="MF_00115"/>
    </source>
</evidence>
<evidence type="ECO:0000256" key="4">
    <source>
        <dbReference type="ARBA" id="ARBA00022692"/>
    </source>
</evidence>
<dbReference type="KEGG" id="lxl:KDY119_02882"/>
<name>A0A5P9QD12_9MICO</name>
<dbReference type="GO" id="GO:0008381">
    <property type="term" value="F:mechanosensitive monoatomic ion channel activity"/>
    <property type="evidence" value="ECO:0007669"/>
    <property type="project" value="UniProtKB-UniRule"/>
</dbReference>
<proteinExistence type="inferred from homology"/>
<evidence type="ECO:0000256" key="7">
    <source>
        <dbReference type="ARBA" id="ARBA00023136"/>
    </source>
</evidence>
<dbReference type="Gene3D" id="1.10.1200.120">
    <property type="entry name" value="Large-conductance mechanosensitive channel, MscL, domain 1"/>
    <property type="match status" value="1"/>
</dbReference>
<evidence type="ECO:0000256" key="5">
    <source>
        <dbReference type="ARBA" id="ARBA00022989"/>
    </source>
</evidence>
<evidence type="ECO:0000256" key="2">
    <source>
        <dbReference type="ARBA" id="ARBA00022448"/>
    </source>
</evidence>
<dbReference type="InterPro" id="IPR037673">
    <property type="entry name" value="MSC/AndL"/>
</dbReference>
<dbReference type="AlphaFoldDB" id="A0A5P9QD12"/>
<keyword evidence="5 9" id="KW-1133">Transmembrane helix</keyword>
<dbReference type="Proteomes" id="UP000326702">
    <property type="component" value="Chromosome"/>
</dbReference>
<dbReference type="PANTHER" id="PTHR30266">
    <property type="entry name" value="MECHANOSENSITIVE CHANNEL MSCL"/>
    <property type="match status" value="1"/>
</dbReference>
<evidence type="ECO:0000256" key="6">
    <source>
        <dbReference type="ARBA" id="ARBA00023065"/>
    </source>
</evidence>
<dbReference type="SUPFAM" id="SSF81330">
    <property type="entry name" value="Gated mechanosensitive channel"/>
    <property type="match status" value="1"/>
</dbReference>
<protein>
    <recommendedName>
        <fullName evidence="9">Large-conductance mechanosensitive channel</fullName>
    </recommendedName>
</protein>
<reference evidence="11 12" key="1">
    <citation type="submission" date="2019-10" db="EMBL/GenBank/DDBJ databases">
        <title>Genome sequence of Luteimicrobium xylanilyticum HY-24.</title>
        <authorList>
            <person name="Kim D.Y."/>
            <person name="Park H.-Y."/>
        </authorList>
    </citation>
    <scope>NUCLEOTIDE SEQUENCE [LARGE SCALE GENOMIC DNA]</scope>
    <source>
        <strain evidence="11 12">HY-24</strain>
    </source>
</reference>
<keyword evidence="12" id="KW-1185">Reference proteome</keyword>